<dbReference type="EnsemblPlants" id="Kaladp0099s0043.2.v1.1">
    <property type="protein sequence ID" value="Kaladp0099s0043.2.v1.1"/>
    <property type="gene ID" value="Kaladp0099s0043.v1.1"/>
</dbReference>
<dbReference type="Gene3D" id="3.10.580.10">
    <property type="entry name" value="CBS-domain"/>
    <property type="match status" value="1"/>
</dbReference>
<evidence type="ECO:0000256" key="2">
    <source>
        <dbReference type="PROSITE-ProRule" id="PRU00703"/>
    </source>
</evidence>
<feature type="domain" description="CBS" evidence="3">
    <location>
        <begin position="129"/>
        <end position="187"/>
    </location>
</feature>
<protein>
    <recommendedName>
        <fullName evidence="3">CBS domain-containing protein</fullName>
    </recommendedName>
</protein>
<evidence type="ECO:0000256" key="1">
    <source>
        <dbReference type="ARBA" id="ARBA00023122"/>
    </source>
</evidence>
<proteinExistence type="predicted"/>
<dbReference type="SUPFAM" id="SSF54631">
    <property type="entry name" value="CBS-domain pair"/>
    <property type="match status" value="1"/>
</dbReference>
<dbReference type="Pfam" id="PF00571">
    <property type="entry name" value="CBS"/>
    <property type="match status" value="2"/>
</dbReference>
<dbReference type="EnsemblPlants" id="Kaladp0099s0043.3.v1.1">
    <property type="protein sequence ID" value="Kaladp0099s0043.3.v1.1"/>
    <property type="gene ID" value="Kaladp0099s0043.v1.1"/>
</dbReference>
<organism evidence="4 5">
    <name type="scientific">Kalanchoe fedtschenkoi</name>
    <name type="common">Lavender scallops</name>
    <name type="synonym">South American air plant</name>
    <dbReference type="NCBI Taxonomy" id="63787"/>
    <lineage>
        <taxon>Eukaryota</taxon>
        <taxon>Viridiplantae</taxon>
        <taxon>Streptophyta</taxon>
        <taxon>Embryophyta</taxon>
        <taxon>Tracheophyta</taxon>
        <taxon>Spermatophyta</taxon>
        <taxon>Magnoliopsida</taxon>
        <taxon>eudicotyledons</taxon>
        <taxon>Gunneridae</taxon>
        <taxon>Pentapetalae</taxon>
        <taxon>Saxifragales</taxon>
        <taxon>Crassulaceae</taxon>
        <taxon>Kalanchoe</taxon>
    </lineage>
</organism>
<dbReference type="PANTHER" id="PTHR43080:SF12">
    <property type="entry name" value="CYSTATHIONINE BETA-SYNTHASE (CBS) FAMILY PROTEIN"/>
    <property type="match status" value="1"/>
</dbReference>
<dbReference type="Gramene" id="Kaladp0099s0043.3.v1.1">
    <property type="protein sequence ID" value="Kaladp0099s0043.3.v1.1"/>
    <property type="gene ID" value="Kaladp0099s0043.v1.1"/>
</dbReference>
<dbReference type="InterPro" id="IPR051257">
    <property type="entry name" value="Diverse_CBS-Domain"/>
</dbReference>
<dbReference type="Proteomes" id="UP000594263">
    <property type="component" value="Unplaced"/>
</dbReference>
<feature type="domain" description="CBS" evidence="3">
    <location>
        <begin position="60"/>
        <end position="120"/>
    </location>
</feature>
<evidence type="ECO:0000313" key="5">
    <source>
        <dbReference type="Proteomes" id="UP000594263"/>
    </source>
</evidence>
<dbReference type="AlphaFoldDB" id="A0A7N0V616"/>
<dbReference type="InterPro" id="IPR044725">
    <property type="entry name" value="CBSX3_CBS_dom"/>
</dbReference>
<name>A0A7N0V616_KALFE</name>
<dbReference type="CDD" id="cd04623">
    <property type="entry name" value="CBS_pair_bac_euk"/>
    <property type="match status" value="1"/>
</dbReference>
<keyword evidence="1 2" id="KW-0129">CBS domain</keyword>
<dbReference type="SMART" id="SM00116">
    <property type="entry name" value="CBS"/>
    <property type="match status" value="2"/>
</dbReference>
<dbReference type="InterPro" id="IPR046342">
    <property type="entry name" value="CBS_dom_sf"/>
</dbReference>
<keyword evidence="5" id="KW-1185">Reference proteome</keyword>
<sequence length="199" mass="22357">MQGFLRAARSFRDTMKQATNLAETKNVLARLRCVTSSPVMHQKGLENTTVAEVLISKGDESPGSWLWCRSNDTVHDAVKQMAKHNVGSLVVLKPGEQNLIAGIVTERDYLNKIIANERPPKTTSVGEIMTDEKKLIMMSSDTNILQAMQLMTENQIRHVPVIDGKMVGMVSIEDVVRKVVELQTREVQQLNQFIKGDYY</sequence>
<dbReference type="PANTHER" id="PTHR43080">
    <property type="entry name" value="CBS DOMAIN-CONTAINING PROTEIN CBSX3, MITOCHONDRIAL"/>
    <property type="match status" value="1"/>
</dbReference>
<reference evidence="4" key="1">
    <citation type="submission" date="2021-01" db="UniProtKB">
        <authorList>
            <consortium name="EnsemblPlants"/>
        </authorList>
    </citation>
    <scope>IDENTIFICATION</scope>
</reference>
<accession>A0A7N0V616</accession>
<dbReference type="OMA" id="FEAITRM"/>
<dbReference type="InterPro" id="IPR000644">
    <property type="entry name" value="CBS_dom"/>
</dbReference>
<evidence type="ECO:0000313" key="4">
    <source>
        <dbReference type="EnsemblPlants" id="Kaladp0099s0043.3.v1.1"/>
    </source>
</evidence>
<dbReference type="PROSITE" id="PS51371">
    <property type="entry name" value="CBS"/>
    <property type="match status" value="2"/>
</dbReference>
<dbReference type="Gramene" id="Kaladp0099s0043.2.v1.1">
    <property type="protein sequence ID" value="Kaladp0099s0043.2.v1.1"/>
    <property type="gene ID" value="Kaladp0099s0043.v1.1"/>
</dbReference>
<evidence type="ECO:0000259" key="3">
    <source>
        <dbReference type="PROSITE" id="PS51371"/>
    </source>
</evidence>